<dbReference type="Pfam" id="PF12771">
    <property type="entry name" value="SusD-like_2"/>
    <property type="match status" value="1"/>
</dbReference>
<dbReference type="SUPFAM" id="SSF48452">
    <property type="entry name" value="TPR-like"/>
    <property type="match status" value="1"/>
</dbReference>
<reference evidence="1 2" key="1">
    <citation type="submission" date="2018-04" db="EMBL/GenBank/DDBJ databases">
        <title>Chitinophaga fuyangensis sp. nov., isolated from soil in a chemical factory.</title>
        <authorList>
            <person name="Chen K."/>
        </authorList>
    </citation>
    <scope>NUCLEOTIDE SEQUENCE [LARGE SCALE GENOMIC DNA]</scope>
    <source>
        <strain evidence="1 2">LY-1</strain>
    </source>
</reference>
<evidence type="ECO:0000313" key="2">
    <source>
        <dbReference type="Proteomes" id="UP000244450"/>
    </source>
</evidence>
<dbReference type="InterPro" id="IPR011990">
    <property type="entry name" value="TPR-like_helical_dom_sf"/>
</dbReference>
<dbReference type="InterPro" id="IPR041662">
    <property type="entry name" value="SusD-like_2"/>
</dbReference>
<gene>
    <name evidence="1" type="ORF">DCC81_13890</name>
</gene>
<comment type="caution">
    <text evidence="1">The sequence shown here is derived from an EMBL/GenBank/DDBJ whole genome shotgun (WGS) entry which is preliminary data.</text>
</comment>
<evidence type="ECO:0000313" key="1">
    <source>
        <dbReference type="EMBL" id="PUZ26405.1"/>
    </source>
</evidence>
<name>A0A2T7BJF4_9BACT</name>
<dbReference type="Proteomes" id="UP000244450">
    <property type="component" value="Unassembled WGS sequence"/>
</dbReference>
<dbReference type="Gene3D" id="1.25.40.390">
    <property type="match status" value="1"/>
</dbReference>
<dbReference type="OrthoDB" id="614457at2"/>
<dbReference type="EMBL" id="QCYK01000002">
    <property type="protein sequence ID" value="PUZ26405.1"/>
    <property type="molecule type" value="Genomic_DNA"/>
</dbReference>
<sequence>MKRYMFTFLATALLCGGCKKFLDVNKDPNNPIDVNEALILAPVEQSISDNLYGGMGGNGAWAIQEYVQTIAPNQLNPGVWNYQLYNVDMDGDFYYTYVVCLNNLKKLTDKAATDGNTNYSGIAKILTAYTLGLATDQWGDIPYSKGLAGISNLTPAYDAQEDIYKTMQSLLDEGIADIGKGYAQKPAGDDYFYGGDMGKWTRLAYTLKARYYLHLVKAPGYNAATQADAALAVLDKGMSSDDDDMKFPYAGAAGSENCWYLNFGAVSTFVLNSTLVDSLKARNDPRLPFMAKKAVSTGLYTGRKIGTPLGDLNAYSYPSDFYAGVGANNYIVPYIESIFLKAEATFRKSGAAAAQPVYQQAITQHMLKLGVSQANINAYLGTRGTLTAANGLQRIMEEKAVGNFLSPETWTDWRRTGFPALTKVDGALSEIPRRLLYPESEIINNKQPQQTAKLTDRLWWDGQ</sequence>
<keyword evidence="2" id="KW-1185">Reference proteome</keyword>
<dbReference type="RefSeq" id="WP_108688242.1">
    <property type="nucleotide sequence ID" value="NZ_QCYK01000002.1"/>
</dbReference>
<proteinExistence type="predicted"/>
<protein>
    <submittedName>
        <fullName evidence="1">SusD/RagB family nutrient-binding outer membrane lipoprotein</fullName>
    </submittedName>
</protein>
<dbReference type="AlphaFoldDB" id="A0A2T7BJF4"/>
<accession>A0A2T7BJF4</accession>
<organism evidence="1 2">
    <name type="scientific">Chitinophaga parva</name>
    <dbReference type="NCBI Taxonomy" id="2169414"/>
    <lineage>
        <taxon>Bacteria</taxon>
        <taxon>Pseudomonadati</taxon>
        <taxon>Bacteroidota</taxon>
        <taxon>Chitinophagia</taxon>
        <taxon>Chitinophagales</taxon>
        <taxon>Chitinophagaceae</taxon>
        <taxon>Chitinophaga</taxon>
    </lineage>
</organism>
<keyword evidence="1" id="KW-0449">Lipoprotein</keyword>